<dbReference type="GO" id="GO:0051537">
    <property type="term" value="F:2 iron, 2 sulfur cluster binding"/>
    <property type="evidence" value="ECO:0007669"/>
    <property type="project" value="UniProtKB-KW"/>
</dbReference>
<protein>
    <submittedName>
        <fullName evidence="9">Succinate dehydrogenase iron-sulfur protein</fullName>
    </submittedName>
</protein>
<dbReference type="GO" id="GO:0006099">
    <property type="term" value="P:tricarboxylic acid cycle"/>
    <property type="evidence" value="ECO:0007669"/>
    <property type="project" value="InterPro"/>
</dbReference>
<dbReference type="Gene3D" id="1.10.1060.10">
    <property type="entry name" value="Alpha-helical ferredoxin"/>
    <property type="match status" value="1"/>
</dbReference>
<keyword evidence="4" id="KW-0677">Repeat</keyword>
<proteinExistence type="predicted"/>
<evidence type="ECO:0000256" key="3">
    <source>
        <dbReference type="ARBA" id="ARBA00022723"/>
    </source>
</evidence>
<keyword evidence="1" id="KW-0004">4Fe-4S</keyword>
<comment type="caution">
    <text evidence="9">The sequence shown here is derived from an EMBL/GenBank/DDBJ whole genome shotgun (WGS) entry which is preliminary data.</text>
</comment>
<dbReference type="InterPro" id="IPR004017">
    <property type="entry name" value="Cys_rich_dom"/>
</dbReference>
<dbReference type="InterPro" id="IPR004489">
    <property type="entry name" value="Succ_DH/fum_Rdtase_Fe-S"/>
</dbReference>
<dbReference type="NCBIfam" id="NF004898">
    <property type="entry name" value="PRK06259.1"/>
    <property type="match status" value="1"/>
</dbReference>
<dbReference type="GO" id="GO:0009055">
    <property type="term" value="F:electron transfer activity"/>
    <property type="evidence" value="ECO:0007669"/>
    <property type="project" value="InterPro"/>
</dbReference>
<evidence type="ECO:0000256" key="1">
    <source>
        <dbReference type="ARBA" id="ARBA00022485"/>
    </source>
</evidence>
<evidence type="ECO:0000256" key="2">
    <source>
        <dbReference type="ARBA" id="ARBA00022714"/>
    </source>
</evidence>
<name>A0A0W8F5K5_9ZZZZ</name>
<dbReference type="InterPro" id="IPR012675">
    <property type="entry name" value="Beta-grasp_dom_sf"/>
</dbReference>
<dbReference type="EMBL" id="LNQE01001538">
    <property type="protein sequence ID" value="KUG15683.1"/>
    <property type="molecule type" value="Genomic_DNA"/>
</dbReference>
<keyword evidence="3" id="KW-0479">Metal-binding</keyword>
<dbReference type="PROSITE" id="PS00197">
    <property type="entry name" value="2FE2S_FER_1"/>
    <property type="match status" value="1"/>
</dbReference>
<dbReference type="AlphaFoldDB" id="A0A0W8F5K5"/>
<gene>
    <name evidence="9" type="ORF">ASZ90_014648</name>
</gene>
<dbReference type="InterPro" id="IPR009051">
    <property type="entry name" value="Helical_ferredxn"/>
</dbReference>
<dbReference type="InterPro" id="IPR017896">
    <property type="entry name" value="4Fe4S_Fe-S-bd"/>
</dbReference>
<dbReference type="SUPFAM" id="SSF46548">
    <property type="entry name" value="alpha-helical ferredoxin"/>
    <property type="match status" value="1"/>
</dbReference>
<evidence type="ECO:0000259" key="7">
    <source>
        <dbReference type="PROSITE" id="PS51085"/>
    </source>
</evidence>
<evidence type="ECO:0000313" key="9">
    <source>
        <dbReference type="EMBL" id="KUG15683.1"/>
    </source>
</evidence>
<feature type="domain" description="4Fe-4S ferredoxin-type" evidence="8">
    <location>
        <begin position="175"/>
        <end position="204"/>
    </location>
</feature>
<evidence type="ECO:0000259" key="8">
    <source>
        <dbReference type="PROSITE" id="PS51379"/>
    </source>
</evidence>
<keyword evidence="2" id="KW-0001">2Fe-2S</keyword>
<dbReference type="Pfam" id="PF13183">
    <property type="entry name" value="Fer4_8"/>
    <property type="match status" value="1"/>
</dbReference>
<dbReference type="GO" id="GO:0046872">
    <property type="term" value="F:metal ion binding"/>
    <property type="evidence" value="ECO:0007669"/>
    <property type="project" value="UniProtKB-KW"/>
</dbReference>
<evidence type="ECO:0000256" key="5">
    <source>
        <dbReference type="ARBA" id="ARBA00023004"/>
    </source>
</evidence>
<dbReference type="PROSITE" id="PS51085">
    <property type="entry name" value="2FE2S_FER_2"/>
    <property type="match status" value="1"/>
</dbReference>
<sequence length="488" mass="53917">MKDLSVQVFRFDPECDESPHYQTYLVTVNEGARVLHVLHAIHDDHDPTLSYRYCCGSGQCGSCAVRVNGQPVLACMEEARDEIIIEPLDLPVVKDLVVDMEPYLRQISSLVPGEEFRMPTAEVVEAIKPLRSCIECLACVSACPALKVIDFAGPAAMREEMRLALDPRDSGDRVTEAVRDGLFTCTSCQACWKVCPKEIEIPGKAIEKLRALANRKGLTIPRHQEVARMIQETGRSVTRSDTTFLEEVPDVIEPCGEVKGTVGFFVGCMYNQRLPQTALDAIEVLRRNGIRVIIPKEQVCCGSPLIRTGQIDFLDTLKSRNINAFVFRDIDTVMTMCAGCGSTLKNDYRTPFRVMDINEVLLRFGIEPPARLPLKAVYHDPCHLLRGQGIRIQPRELISQVVDLVEMPAICCGSGGGVKSGIPEEAAALGDLRGAEIEKAGADIVISSCPFCEFHIASHTDKPVKNVTTVLLEGYREKDRKRASPESC</sequence>
<feature type="domain" description="4Fe-4S ferredoxin-type" evidence="8">
    <location>
        <begin position="123"/>
        <end position="154"/>
    </location>
</feature>
<accession>A0A0W8F5K5</accession>
<dbReference type="InterPro" id="IPR025192">
    <property type="entry name" value="Succ_DH/fum_Rdtase_N"/>
</dbReference>
<dbReference type="PROSITE" id="PS51379">
    <property type="entry name" value="4FE4S_FER_2"/>
    <property type="match status" value="2"/>
</dbReference>
<dbReference type="InterPro" id="IPR017900">
    <property type="entry name" value="4Fe4S_Fe_S_CS"/>
</dbReference>
<dbReference type="Pfam" id="PF02754">
    <property type="entry name" value="CCG"/>
    <property type="match status" value="2"/>
</dbReference>
<dbReference type="CDD" id="cd00207">
    <property type="entry name" value="fer2"/>
    <property type="match status" value="1"/>
</dbReference>
<evidence type="ECO:0000256" key="6">
    <source>
        <dbReference type="ARBA" id="ARBA00023014"/>
    </source>
</evidence>
<dbReference type="PANTHER" id="PTHR32479:SF17">
    <property type="entry name" value="GLYCOLATE OXIDASE IRON-SULFUR SUBUNIT"/>
    <property type="match status" value="1"/>
</dbReference>
<evidence type="ECO:0000256" key="4">
    <source>
        <dbReference type="ARBA" id="ARBA00022737"/>
    </source>
</evidence>
<dbReference type="PROSITE" id="PS00198">
    <property type="entry name" value="4FE4S_FER_1"/>
    <property type="match status" value="2"/>
</dbReference>
<reference evidence="9" key="1">
    <citation type="journal article" date="2015" name="Proc. Natl. Acad. Sci. U.S.A.">
        <title>Networks of energetic and metabolic interactions define dynamics in microbial communities.</title>
        <authorList>
            <person name="Embree M."/>
            <person name="Liu J.K."/>
            <person name="Al-Bassam M.M."/>
            <person name="Zengler K."/>
        </authorList>
    </citation>
    <scope>NUCLEOTIDE SEQUENCE</scope>
</reference>
<dbReference type="Gene3D" id="3.10.20.30">
    <property type="match status" value="1"/>
</dbReference>
<keyword evidence="6" id="KW-0411">Iron-sulfur</keyword>
<dbReference type="InterPro" id="IPR001041">
    <property type="entry name" value="2Fe-2S_ferredoxin-type"/>
</dbReference>
<keyword evidence="5" id="KW-0408">Iron</keyword>
<dbReference type="InterPro" id="IPR036010">
    <property type="entry name" value="2Fe-2S_ferredoxin-like_sf"/>
</dbReference>
<dbReference type="GO" id="GO:0051539">
    <property type="term" value="F:4 iron, 4 sulfur cluster binding"/>
    <property type="evidence" value="ECO:0007669"/>
    <property type="project" value="UniProtKB-KW"/>
</dbReference>
<dbReference type="InterPro" id="IPR006058">
    <property type="entry name" value="2Fe2S_fd_BS"/>
</dbReference>
<dbReference type="PANTHER" id="PTHR32479">
    <property type="entry name" value="GLYCOLATE OXIDASE IRON-SULFUR SUBUNIT"/>
    <property type="match status" value="1"/>
</dbReference>
<dbReference type="Pfam" id="PF13085">
    <property type="entry name" value="Fer2_3"/>
    <property type="match status" value="1"/>
</dbReference>
<dbReference type="NCBIfam" id="TIGR00384">
    <property type="entry name" value="dhsB"/>
    <property type="match status" value="1"/>
</dbReference>
<feature type="domain" description="2Fe-2S ferredoxin-type" evidence="7">
    <location>
        <begin position="4"/>
        <end position="91"/>
    </location>
</feature>
<dbReference type="SUPFAM" id="SSF54292">
    <property type="entry name" value="2Fe-2S ferredoxin-like"/>
    <property type="match status" value="1"/>
</dbReference>
<organism evidence="9">
    <name type="scientific">hydrocarbon metagenome</name>
    <dbReference type="NCBI Taxonomy" id="938273"/>
    <lineage>
        <taxon>unclassified sequences</taxon>
        <taxon>metagenomes</taxon>
        <taxon>ecological metagenomes</taxon>
    </lineage>
</organism>
<dbReference type="GO" id="GO:0016491">
    <property type="term" value="F:oxidoreductase activity"/>
    <property type="evidence" value="ECO:0007669"/>
    <property type="project" value="InterPro"/>
</dbReference>